<evidence type="ECO:0000256" key="5">
    <source>
        <dbReference type="ARBA" id="ARBA00023273"/>
    </source>
</evidence>
<keyword evidence="5" id="KW-0966">Cell projection</keyword>
<dbReference type="EMBL" id="JH818024">
    <property type="protein sequence ID" value="EKC39835.1"/>
    <property type="molecule type" value="Genomic_DNA"/>
</dbReference>
<evidence type="ECO:0000256" key="7">
    <source>
        <dbReference type="ARBA" id="ARBA00040683"/>
    </source>
</evidence>
<evidence type="ECO:0000313" key="12">
    <source>
        <dbReference type="EMBL" id="EKC39835.1"/>
    </source>
</evidence>
<dbReference type="CDD" id="cd22284">
    <property type="entry name" value="HD_CCDC61_N"/>
    <property type="match status" value="1"/>
</dbReference>
<keyword evidence="4" id="KW-0206">Cytoskeleton</keyword>
<evidence type="ECO:0000256" key="3">
    <source>
        <dbReference type="ARBA" id="ARBA00023054"/>
    </source>
</evidence>
<evidence type="ECO:0000256" key="8">
    <source>
        <dbReference type="ARBA" id="ARBA00041518"/>
    </source>
</evidence>
<feature type="region of interest" description="Disordered" evidence="11">
    <location>
        <begin position="353"/>
        <end position="383"/>
    </location>
</feature>
<dbReference type="HOGENOM" id="CLU_722092_0_0_1"/>
<keyword evidence="3 10" id="KW-0175">Coiled coil</keyword>
<dbReference type="InParanoid" id="K1REM5"/>
<evidence type="ECO:0000256" key="4">
    <source>
        <dbReference type="ARBA" id="ARBA00023212"/>
    </source>
</evidence>
<name>K1REM5_MAGGI</name>
<accession>K1REM5</accession>
<keyword evidence="2" id="KW-0963">Cytoplasm</keyword>
<proteinExistence type="inferred from homology"/>
<gene>
    <name evidence="12" type="ORF">CGI_10025391</name>
</gene>
<dbReference type="InterPro" id="IPR049733">
    <property type="entry name" value="CCDC61_N"/>
</dbReference>
<feature type="compositionally biased region" description="Polar residues" evidence="11">
    <location>
        <begin position="362"/>
        <end position="375"/>
    </location>
</feature>
<evidence type="ECO:0000256" key="1">
    <source>
        <dbReference type="ARBA" id="ARBA00004120"/>
    </source>
</evidence>
<evidence type="ECO:0000256" key="10">
    <source>
        <dbReference type="SAM" id="Coils"/>
    </source>
</evidence>
<feature type="coiled-coil region" evidence="10">
    <location>
        <begin position="151"/>
        <end position="178"/>
    </location>
</feature>
<dbReference type="PANTHER" id="PTHR22691">
    <property type="entry name" value="YEAST SPT2-RELATED"/>
    <property type="match status" value="1"/>
</dbReference>
<dbReference type="GO" id="GO:0036064">
    <property type="term" value="C:ciliary basal body"/>
    <property type="evidence" value="ECO:0007669"/>
    <property type="project" value="TreeGrafter"/>
</dbReference>
<sequence length="383" mass="43033">MEVPDETTLSTSYVFRGIEYIITMIIQGGNSLTVEVEDRLTADQWRAQFDSAYIEDLTHKTGNFKQFHIFTSMLESAITQSSDSVSLDLLTFADLESLRQRKVGTAAAKTSIPANRTVSLNSKRYLILTYTVEFDRIHYPLPLPYMGKPDPRALQETIRQLREELKTLRHQKRDEEHLHRKCCKRNQNVEISDKEPGGGTNEGEDEASKIHQQEESGIQRSTGGGIELEPQDLQLETGATHLEIDQGLLQGRDLYLETDHGPVTACQRERGLCLEIALPQESDPPQPIIAVSVTDRRLPIQIVTTTNQGVGHHHHHLQLYETGQEHHHVIGSAGELSDGGFSDSSYSRLRVLNRNPPRNHQRNGSVDSSKGSYLSSPDIVRTI</sequence>
<evidence type="ECO:0000256" key="11">
    <source>
        <dbReference type="SAM" id="MobiDB-lite"/>
    </source>
</evidence>
<protein>
    <recommendedName>
        <fullName evidence="7">Centrosomal protein CCDC61</fullName>
    </recommendedName>
    <alternativeName>
        <fullName evidence="8">Coiled-coil domain-containing protein 61</fullName>
    </alternativeName>
    <alternativeName>
        <fullName evidence="9">VFL3 homolog</fullName>
    </alternativeName>
</protein>
<comment type="subcellular location">
    <subcellularLocation>
        <location evidence="1">Cytoplasm</location>
        <location evidence="1">Cytoskeleton</location>
        <location evidence="1">Cilium basal body</location>
    </subcellularLocation>
</comment>
<dbReference type="AlphaFoldDB" id="K1REM5"/>
<evidence type="ECO:0000256" key="2">
    <source>
        <dbReference type="ARBA" id="ARBA00022490"/>
    </source>
</evidence>
<dbReference type="PANTHER" id="PTHR22691:SF1">
    <property type="entry name" value="CENTROSOMAL PROTEIN CCDC61"/>
    <property type="match status" value="1"/>
</dbReference>
<reference evidence="12" key="1">
    <citation type="journal article" date="2012" name="Nature">
        <title>The oyster genome reveals stress adaptation and complexity of shell formation.</title>
        <authorList>
            <person name="Zhang G."/>
            <person name="Fang X."/>
            <person name="Guo X."/>
            <person name="Li L."/>
            <person name="Luo R."/>
            <person name="Xu F."/>
            <person name="Yang P."/>
            <person name="Zhang L."/>
            <person name="Wang X."/>
            <person name="Qi H."/>
            <person name="Xiong Z."/>
            <person name="Que H."/>
            <person name="Xie Y."/>
            <person name="Holland P.W."/>
            <person name="Paps J."/>
            <person name="Zhu Y."/>
            <person name="Wu F."/>
            <person name="Chen Y."/>
            <person name="Wang J."/>
            <person name="Peng C."/>
            <person name="Meng J."/>
            <person name="Yang L."/>
            <person name="Liu J."/>
            <person name="Wen B."/>
            <person name="Zhang N."/>
            <person name="Huang Z."/>
            <person name="Zhu Q."/>
            <person name="Feng Y."/>
            <person name="Mount A."/>
            <person name="Hedgecock D."/>
            <person name="Xu Z."/>
            <person name="Liu Y."/>
            <person name="Domazet-Loso T."/>
            <person name="Du Y."/>
            <person name="Sun X."/>
            <person name="Zhang S."/>
            <person name="Liu B."/>
            <person name="Cheng P."/>
            <person name="Jiang X."/>
            <person name="Li J."/>
            <person name="Fan D."/>
            <person name="Wang W."/>
            <person name="Fu W."/>
            <person name="Wang T."/>
            <person name="Wang B."/>
            <person name="Zhang J."/>
            <person name="Peng Z."/>
            <person name="Li Y."/>
            <person name="Li N."/>
            <person name="Wang J."/>
            <person name="Chen M."/>
            <person name="He Y."/>
            <person name="Tan F."/>
            <person name="Song X."/>
            <person name="Zheng Q."/>
            <person name="Huang R."/>
            <person name="Yang H."/>
            <person name="Du X."/>
            <person name="Chen L."/>
            <person name="Yang M."/>
            <person name="Gaffney P.M."/>
            <person name="Wang S."/>
            <person name="Luo L."/>
            <person name="She Z."/>
            <person name="Ming Y."/>
            <person name="Huang W."/>
            <person name="Zhang S."/>
            <person name="Huang B."/>
            <person name="Zhang Y."/>
            <person name="Qu T."/>
            <person name="Ni P."/>
            <person name="Miao G."/>
            <person name="Wang J."/>
            <person name="Wang Q."/>
            <person name="Steinberg C.E."/>
            <person name="Wang H."/>
            <person name="Li N."/>
            <person name="Qian L."/>
            <person name="Zhang G."/>
            <person name="Li Y."/>
            <person name="Yang H."/>
            <person name="Liu X."/>
            <person name="Wang J."/>
            <person name="Yin Y."/>
            <person name="Wang J."/>
        </authorList>
    </citation>
    <scope>NUCLEOTIDE SEQUENCE [LARGE SCALE GENOMIC DNA]</scope>
    <source>
        <strain evidence="12">05x7-T-G4-1.051#20</strain>
    </source>
</reference>
<feature type="region of interest" description="Disordered" evidence="11">
    <location>
        <begin position="187"/>
        <end position="225"/>
    </location>
</feature>
<evidence type="ECO:0000256" key="6">
    <source>
        <dbReference type="ARBA" id="ARBA00038217"/>
    </source>
</evidence>
<comment type="similarity">
    <text evidence="6">Belongs to the CCDC61 family.</text>
</comment>
<evidence type="ECO:0000256" key="9">
    <source>
        <dbReference type="ARBA" id="ARBA00042326"/>
    </source>
</evidence>
<organism evidence="12">
    <name type="scientific">Magallana gigas</name>
    <name type="common">Pacific oyster</name>
    <name type="synonym">Crassostrea gigas</name>
    <dbReference type="NCBI Taxonomy" id="29159"/>
    <lineage>
        <taxon>Eukaryota</taxon>
        <taxon>Metazoa</taxon>
        <taxon>Spiralia</taxon>
        <taxon>Lophotrochozoa</taxon>
        <taxon>Mollusca</taxon>
        <taxon>Bivalvia</taxon>
        <taxon>Autobranchia</taxon>
        <taxon>Pteriomorphia</taxon>
        <taxon>Ostreida</taxon>
        <taxon>Ostreoidea</taxon>
        <taxon>Ostreidae</taxon>
        <taxon>Magallana</taxon>
    </lineage>
</organism>